<protein>
    <submittedName>
        <fullName evidence="2">Metal dependent phosphohydrolase</fullName>
    </submittedName>
</protein>
<dbReference type="SUPFAM" id="SSF109604">
    <property type="entry name" value="HD-domain/PDEase-like"/>
    <property type="match status" value="1"/>
</dbReference>
<proteinExistence type="predicted"/>
<dbReference type="NCBIfam" id="TIGR00277">
    <property type="entry name" value="HDIG"/>
    <property type="match status" value="1"/>
</dbReference>
<organism evidence="2 3">
    <name type="scientific">Natrialba asiatica (strain ATCC 700177 / DSM 12278 / JCM 9576 / FERM P-10747 / NBRC 102637 / 172P1)</name>
    <dbReference type="NCBI Taxonomy" id="29540"/>
    <lineage>
        <taxon>Archaea</taxon>
        <taxon>Methanobacteriati</taxon>
        <taxon>Methanobacteriota</taxon>
        <taxon>Stenosarchaea group</taxon>
        <taxon>Halobacteria</taxon>
        <taxon>Halobacteriales</taxon>
        <taxon>Natrialbaceae</taxon>
        <taxon>Natrialba</taxon>
    </lineage>
</organism>
<dbReference type="PANTHER" id="PTHR33594">
    <property type="entry name" value="SUPERFAMILY HYDROLASE, PUTATIVE (AFU_ORTHOLOGUE AFUA_1G03035)-RELATED"/>
    <property type="match status" value="1"/>
</dbReference>
<feature type="domain" description="HD/PDEase" evidence="1">
    <location>
        <begin position="24"/>
        <end position="144"/>
    </location>
</feature>
<dbReference type="InterPro" id="IPR003607">
    <property type="entry name" value="HD/PDEase_dom"/>
</dbReference>
<evidence type="ECO:0000313" key="3">
    <source>
        <dbReference type="Proteomes" id="UP000011554"/>
    </source>
</evidence>
<sequence>MQAMAQELVPLARELSLPYYESALPAHDRYHANRVRTLSLRLADECEEPVDRAVLAAAAWLHDIGRPLERTGEIDDHDEWAATEAAARLGTEAVSAERIEAITHCIRTHSIRVSSPTPETLEAKLLFDADKLEAAGARGLVRLACIVGERSGRAGERYAVIENASVSELERPDCPDVTLLREWARERLDRLHTSPGRSLGRSRWQFMTEFFAQFEREMGIEGEA</sequence>
<dbReference type="STRING" id="29540.C481_01050"/>
<keyword evidence="3" id="KW-1185">Reference proteome</keyword>
<dbReference type="eggNOG" id="arCOG01860">
    <property type="taxonomic scope" value="Archaea"/>
</dbReference>
<evidence type="ECO:0000259" key="1">
    <source>
        <dbReference type="SMART" id="SM00471"/>
    </source>
</evidence>
<gene>
    <name evidence="2" type="ORF">C481_01050</name>
</gene>
<keyword evidence="2" id="KW-0378">Hydrolase</keyword>
<dbReference type="Gene3D" id="1.10.3210.50">
    <property type="match status" value="1"/>
</dbReference>
<dbReference type="SMART" id="SM00471">
    <property type="entry name" value="HDc"/>
    <property type="match status" value="1"/>
</dbReference>
<dbReference type="CDD" id="cd00077">
    <property type="entry name" value="HDc"/>
    <property type="match status" value="1"/>
</dbReference>
<evidence type="ECO:0000313" key="2">
    <source>
        <dbReference type="EMBL" id="ELZ06076.1"/>
    </source>
</evidence>
<name>M0B5A4_NATA1</name>
<dbReference type="Pfam" id="PF01966">
    <property type="entry name" value="HD"/>
    <property type="match status" value="1"/>
</dbReference>
<reference evidence="2 3" key="1">
    <citation type="journal article" date="2014" name="PLoS Genet.">
        <title>Phylogenetically driven sequencing of extremely halophilic archaea reveals strategies for static and dynamic osmo-response.</title>
        <authorList>
            <person name="Becker E.A."/>
            <person name="Seitzer P.M."/>
            <person name="Tritt A."/>
            <person name="Larsen D."/>
            <person name="Krusor M."/>
            <person name="Yao A.I."/>
            <person name="Wu D."/>
            <person name="Madern D."/>
            <person name="Eisen J.A."/>
            <person name="Darling A.E."/>
            <person name="Facciotti M.T."/>
        </authorList>
    </citation>
    <scope>NUCLEOTIDE SEQUENCE [LARGE SCALE GENOMIC DNA]</scope>
    <source>
        <strain evidence="2 3">DSM 12278</strain>
    </source>
</reference>
<dbReference type="PANTHER" id="PTHR33594:SF1">
    <property type="entry name" value="HD_PDEASE DOMAIN-CONTAINING PROTEIN"/>
    <property type="match status" value="1"/>
</dbReference>
<dbReference type="AlphaFoldDB" id="M0B5A4"/>
<accession>M0B5A4</accession>
<dbReference type="InterPro" id="IPR006675">
    <property type="entry name" value="HDIG_dom"/>
</dbReference>
<dbReference type="GO" id="GO:0016787">
    <property type="term" value="F:hydrolase activity"/>
    <property type="evidence" value="ECO:0007669"/>
    <property type="project" value="UniProtKB-KW"/>
</dbReference>
<dbReference type="EMBL" id="AOIO01000003">
    <property type="protein sequence ID" value="ELZ06076.1"/>
    <property type="molecule type" value="Genomic_DNA"/>
</dbReference>
<dbReference type="PATRIC" id="fig|29540.5.peg.217"/>
<comment type="caution">
    <text evidence="2">The sequence shown here is derived from an EMBL/GenBank/DDBJ whole genome shotgun (WGS) entry which is preliminary data.</text>
</comment>
<dbReference type="Proteomes" id="UP000011554">
    <property type="component" value="Unassembled WGS sequence"/>
</dbReference>
<dbReference type="InterPro" id="IPR006674">
    <property type="entry name" value="HD_domain"/>
</dbReference>